<proteinExistence type="predicted"/>
<evidence type="ECO:0000313" key="2">
    <source>
        <dbReference type="EnsemblMetazoa" id="PPA44067.1"/>
    </source>
</evidence>
<organism evidence="2 3">
    <name type="scientific">Pristionchus pacificus</name>
    <name type="common">Parasitic nematode worm</name>
    <dbReference type="NCBI Taxonomy" id="54126"/>
    <lineage>
        <taxon>Eukaryota</taxon>
        <taxon>Metazoa</taxon>
        <taxon>Ecdysozoa</taxon>
        <taxon>Nematoda</taxon>
        <taxon>Chromadorea</taxon>
        <taxon>Rhabditida</taxon>
        <taxon>Rhabditina</taxon>
        <taxon>Diplogasteromorpha</taxon>
        <taxon>Diplogasteroidea</taxon>
        <taxon>Neodiplogasteridae</taxon>
        <taxon>Pristionchus</taxon>
    </lineage>
</organism>
<protein>
    <submittedName>
        <fullName evidence="2">Uncharacterized protein</fullName>
    </submittedName>
</protein>
<evidence type="ECO:0000256" key="1">
    <source>
        <dbReference type="SAM" id="MobiDB-lite"/>
    </source>
</evidence>
<dbReference type="Proteomes" id="UP000005239">
    <property type="component" value="Unassembled WGS sequence"/>
</dbReference>
<accession>A0A8R1UYY6</accession>
<feature type="region of interest" description="Disordered" evidence="1">
    <location>
        <begin position="1"/>
        <end position="53"/>
    </location>
</feature>
<dbReference type="AlphaFoldDB" id="A0A2A6BLW5"/>
<reference evidence="3" key="1">
    <citation type="journal article" date="2008" name="Nat. Genet.">
        <title>The Pristionchus pacificus genome provides a unique perspective on nematode lifestyle and parasitism.</title>
        <authorList>
            <person name="Dieterich C."/>
            <person name="Clifton S.W."/>
            <person name="Schuster L.N."/>
            <person name="Chinwalla A."/>
            <person name="Delehaunty K."/>
            <person name="Dinkelacker I."/>
            <person name="Fulton L."/>
            <person name="Fulton R."/>
            <person name="Godfrey J."/>
            <person name="Minx P."/>
            <person name="Mitreva M."/>
            <person name="Roeseler W."/>
            <person name="Tian H."/>
            <person name="Witte H."/>
            <person name="Yang S.P."/>
            <person name="Wilson R.K."/>
            <person name="Sommer R.J."/>
        </authorList>
    </citation>
    <scope>NUCLEOTIDE SEQUENCE [LARGE SCALE GENOMIC DNA]</scope>
    <source>
        <strain evidence="3">PS312</strain>
    </source>
</reference>
<accession>A0A2A6BLW5</accession>
<reference evidence="2" key="2">
    <citation type="submission" date="2022-06" db="UniProtKB">
        <authorList>
            <consortium name="EnsemblMetazoa"/>
        </authorList>
    </citation>
    <scope>IDENTIFICATION</scope>
    <source>
        <strain evidence="2">PS312</strain>
    </source>
</reference>
<dbReference type="EnsemblMetazoa" id="PPA44067.1">
    <property type="protein sequence ID" value="PPA44067.1"/>
    <property type="gene ID" value="WBGene00282436"/>
</dbReference>
<sequence length="120" mass="13600">MSARDWRSFSTACPRSLSSSHIQSPGVLWVGAPAPSRNHTSKQKRENATDNLEDDLMITMIVDNPSLRQRDSDEKRMKRECDCLSSLAMSNRVSSSEIEKPHSSDTVMEIEYLNAERDKN</sequence>
<feature type="compositionally biased region" description="Polar residues" evidence="1">
    <location>
        <begin position="8"/>
        <end position="23"/>
    </location>
</feature>
<keyword evidence="3" id="KW-1185">Reference proteome</keyword>
<evidence type="ECO:0000313" key="3">
    <source>
        <dbReference type="Proteomes" id="UP000005239"/>
    </source>
</evidence>
<name>A0A2A6BLW5_PRIPA</name>
<gene>
    <name evidence="2" type="primary">WBGene00282436</name>
</gene>